<dbReference type="Proteomes" id="UP000177263">
    <property type="component" value="Unassembled WGS sequence"/>
</dbReference>
<proteinExistence type="predicted"/>
<evidence type="ECO:0000256" key="2">
    <source>
        <dbReference type="SAM" id="Phobius"/>
    </source>
</evidence>
<sequence length="324" mass="36324">MGAQNQTTGQPQPISTPPQVASPQAQSEQVNSPKSVSVLPLGENATVISPPKNIRKFPIKIFFISVVALALLGGGVYASISLLNNSGEREEALAPTKEEHVFTQYPNFPGIPVGQNTISFVKADGKFCILYNNKIYLPQDTGSFVPKVMSAAGMENFPWIGLVDVPEDITREVQTANEIFSFKASPRNESFIFVTRWTTAEGTEEYNVYRFNNDISKLMMFTYDFGLYFVPKVDTFSPGGNFVKFAMFQSPFIRDPLPETQLMYIPTKELRYLGLVTDFEWKEDGVYEYKPFNENLDASETPLRRNEFFEDSVDILPSPAPLSL</sequence>
<protein>
    <submittedName>
        <fullName evidence="3">Uncharacterized protein</fullName>
    </submittedName>
</protein>
<dbReference type="STRING" id="1802500.A2801_02165"/>
<feature type="region of interest" description="Disordered" evidence="1">
    <location>
        <begin position="1"/>
        <end position="35"/>
    </location>
</feature>
<accession>A0A1F7YRM9</accession>
<name>A0A1F7YRM9_9BACT</name>
<keyword evidence="2" id="KW-0812">Transmembrane</keyword>
<gene>
    <name evidence="3" type="ORF">A2801_02165</name>
</gene>
<feature type="transmembrane region" description="Helical" evidence="2">
    <location>
        <begin position="61"/>
        <end position="80"/>
    </location>
</feature>
<dbReference type="AlphaFoldDB" id="A0A1F7YRM9"/>
<comment type="caution">
    <text evidence="3">The sequence shown here is derived from an EMBL/GenBank/DDBJ whole genome shotgun (WGS) entry which is preliminary data.</text>
</comment>
<reference evidence="3 4" key="1">
    <citation type="journal article" date="2016" name="Nat. Commun.">
        <title>Thousands of microbial genomes shed light on interconnected biogeochemical processes in an aquifer system.</title>
        <authorList>
            <person name="Anantharaman K."/>
            <person name="Brown C.T."/>
            <person name="Hug L.A."/>
            <person name="Sharon I."/>
            <person name="Castelle C.J."/>
            <person name="Probst A.J."/>
            <person name="Thomas B.C."/>
            <person name="Singh A."/>
            <person name="Wilkins M.J."/>
            <person name="Karaoz U."/>
            <person name="Brodie E.L."/>
            <person name="Williams K.H."/>
            <person name="Hubbard S.S."/>
            <person name="Banfield J.F."/>
        </authorList>
    </citation>
    <scope>NUCLEOTIDE SEQUENCE [LARGE SCALE GENOMIC DNA]</scope>
</reference>
<evidence type="ECO:0000313" key="3">
    <source>
        <dbReference type="EMBL" id="OGM29308.1"/>
    </source>
</evidence>
<keyword evidence="2" id="KW-0472">Membrane</keyword>
<dbReference type="EMBL" id="MGGM01000015">
    <property type="protein sequence ID" value="OGM29308.1"/>
    <property type="molecule type" value="Genomic_DNA"/>
</dbReference>
<evidence type="ECO:0000313" key="4">
    <source>
        <dbReference type="Proteomes" id="UP000177263"/>
    </source>
</evidence>
<organism evidence="3 4">
    <name type="scientific">Candidatus Woesebacteria bacterium RIFCSPHIGHO2_01_FULL_41_10</name>
    <dbReference type="NCBI Taxonomy" id="1802500"/>
    <lineage>
        <taxon>Bacteria</taxon>
        <taxon>Candidatus Woeseibacteriota</taxon>
    </lineage>
</organism>
<evidence type="ECO:0000256" key="1">
    <source>
        <dbReference type="SAM" id="MobiDB-lite"/>
    </source>
</evidence>
<keyword evidence="2" id="KW-1133">Transmembrane helix</keyword>